<protein>
    <recommendedName>
        <fullName evidence="4">Protein CR006 P-loop domain-containing protein</fullName>
    </recommendedName>
</protein>
<organism evidence="2 3">
    <name type="scientific">Thalassorhabdomicrobium marinisediminis</name>
    <dbReference type="NCBI Taxonomy" id="2170577"/>
    <lineage>
        <taxon>Bacteria</taxon>
        <taxon>Pseudomonadati</taxon>
        <taxon>Pseudomonadota</taxon>
        <taxon>Alphaproteobacteria</taxon>
        <taxon>Rhodobacterales</taxon>
        <taxon>Paracoccaceae</taxon>
        <taxon>Thalassorhabdomicrobium</taxon>
    </lineage>
</organism>
<sequence>MQSLNLDLEYCYGIRKLEHAFDFKKCNAAALYAPNGAMKSSLAKTFQDIADRKKSSDRMFPNRPTKRSVLDENDTELDPECVLMIRPYDEDFGSNEKTSNLLVNAALRKEHQK</sequence>
<dbReference type="Proteomes" id="UP000244817">
    <property type="component" value="Unassembled WGS sequence"/>
</dbReference>
<evidence type="ECO:0008006" key="4">
    <source>
        <dbReference type="Google" id="ProtNLM"/>
    </source>
</evidence>
<gene>
    <name evidence="2" type="ORF">DC363_08110</name>
</gene>
<reference evidence="2 3" key="1">
    <citation type="submission" date="2018-04" db="EMBL/GenBank/DDBJ databases">
        <title>Pelagivirga bohaiensis gen. nov., sp. nov., a bacterium isolated from the Bohai Sea.</title>
        <authorList>
            <person name="Ji X."/>
        </authorList>
    </citation>
    <scope>NUCLEOTIDE SEQUENCE [LARGE SCALE GENOMIC DNA]</scope>
    <source>
        <strain evidence="2 3">BH-SD16</strain>
    </source>
</reference>
<name>A0A2T7FY42_9RHOB</name>
<evidence type="ECO:0000256" key="1">
    <source>
        <dbReference type="SAM" id="MobiDB-lite"/>
    </source>
</evidence>
<proteinExistence type="predicted"/>
<comment type="caution">
    <text evidence="2">The sequence shown here is derived from an EMBL/GenBank/DDBJ whole genome shotgun (WGS) entry which is preliminary data.</text>
</comment>
<dbReference type="AlphaFoldDB" id="A0A2T7FY42"/>
<feature type="region of interest" description="Disordered" evidence="1">
    <location>
        <begin position="53"/>
        <end position="72"/>
    </location>
</feature>
<accession>A0A2T7FY42</accession>
<keyword evidence="3" id="KW-1185">Reference proteome</keyword>
<evidence type="ECO:0000313" key="2">
    <source>
        <dbReference type="EMBL" id="PVA07091.1"/>
    </source>
</evidence>
<dbReference type="EMBL" id="QCYG01000004">
    <property type="protein sequence ID" value="PVA07091.1"/>
    <property type="molecule type" value="Genomic_DNA"/>
</dbReference>
<evidence type="ECO:0000313" key="3">
    <source>
        <dbReference type="Proteomes" id="UP000244817"/>
    </source>
</evidence>